<name>F4KT42_HALH1</name>
<organism evidence="3 4">
    <name type="scientific">Haliscomenobacter hydrossis (strain ATCC 27775 / DSM 1100 / LMG 10767 / O)</name>
    <dbReference type="NCBI Taxonomy" id="760192"/>
    <lineage>
        <taxon>Bacteria</taxon>
        <taxon>Pseudomonadati</taxon>
        <taxon>Bacteroidota</taxon>
        <taxon>Saprospiria</taxon>
        <taxon>Saprospirales</taxon>
        <taxon>Haliscomenobacteraceae</taxon>
        <taxon>Haliscomenobacter</taxon>
    </lineage>
</organism>
<evidence type="ECO:0000256" key="1">
    <source>
        <dbReference type="SAM" id="Phobius"/>
    </source>
</evidence>
<feature type="transmembrane region" description="Helical" evidence="1">
    <location>
        <begin position="363"/>
        <end position="379"/>
    </location>
</feature>
<reference evidence="3 4" key="1">
    <citation type="journal article" date="2011" name="Stand. Genomic Sci.">
        <title>Complete genome sequence of Haliscomenobacter hydrossis type strain (O).</title>
        <authorList>
            <consortium name="US DOE Joint Genome Institute (JGI-PGF)"/>
            <person name="Daligault H."/>
            <person name="Lapidus A."/>
            <person name="Zeytun A."/>
            <person name="Nolan M."/>
            <person name="Lucas S."/>
            <person name="Del Rio T.G."/>
            <person name="Tice H."/>
            <person name="Cheng J.F."/>
            <person name="Tapia R."/>
            <person name="Han C."/>
            <person name="Goodwin L."/>
            <person name="Pitluck S."/>
            <person name="Liolios K."/>
            <person name="Pagani I."/>
            <person name="Ivanova N."/>
            <person name="Huntemann M."/>
            <person name="Mavromatis K."/>
            <person name="Mikhailova N."/>
            <person name="Pati A."/>
            <person name="Chen A."/>
            <person name="Palaniappan K."/>
            <person name="Land M."/>
            <person name="Hauser L."/>
            <person name="Brambilla E.M."/>
            <person name="Rohde M."/>
            <person name="Verbarg S."/>
            <person name="Goker M."/>
            <person name="Bristow J."/>
            <person name="Eisen J.A."/>
            <person name="Markowitz V."/>
            <person name="Hugenholtz P."/>
            <person name="Kyrpides N.C."/>
            <person name="Klenk H.P."/>
            <person name="Woyke T."/>
        </authorList>
    </citation>
    <scope>NUCLEOTIDE SEQUENCE [LARGE SCALE GENOMIC DNA]</scope>
    <source>
        <strain evidence="4">ATCC 27775 / DSM 1100 / LMG 10767 / O</strain>
    </source>
</reference>
<dbReference type="HOGENOM" id="CLU_361245_0_0_10"/>
<evidence type="ECO:0000313" key="4">
    <source>
        <dbReference type="Proteomes" id="UP000008461"/>
    </source>
</evidence>
<dbReference type="EMBL" id="CP002691">
    <property type="protein sequence ID" value="AEE50112.1"/>
    <property type="molecule type" value="Genomic_DNA"/>
</dbReference>
<keyword evidence="1" id="KW-0472">Membrane</keyword>
<dbReference type="PANTHER" id="PTHR34978">
    <property type="entry name" value="POSSIBLE SENSOR-TRANSDUCER PROTEIN BLAR"/>
    <property type="match status" value="1"/>
</dbReference>
<proteinExistence type="predicted"/>
<feature type="transmembrane region" description="Helical" evidence="1">
    <location>
        <begin position="15"/>
        <end position="38"/>
    </location>
</feature>
<dbReference type="AlphaFoldDB" id="F4KT42"/>
<protein>
    <submittedName>
        <fullName evidence="3">Peptidase M56 BlaR1</fullName>
    </submittedName>
</protein>
<keyword evidence="4" id="KW-1185">Reference proteome</keyword>
<dbReference type="KEGG" id="hhy:Halhy_2231"/>
<dbReference type="CDD" id="cd07341">
    <property type="entry name" value="M56_BlaR1_MecR1_like"/>
    <property type="match status" value="1"/>
</dbReference>
<dbReference type="Proteomes" id="UP000008461">
    <property type="component" value="Chromosome"/>
</dbReference>
<accession>F4KT42</accession>
<dbReference type="Gene3D" id="3.30.2010.10">
    <property type="entry name" value="Metalloproteases ('zincins'), catalytic domain"/>
    <property type="match status" value="1"/>
</dbReference>
<keyword evidence="1" id="KW-0812">Transmembrane</keyword>
<reference key="2">
    <citation type="submission" date="2011-04" db="EMBL/GenBank/DDBJ databases">
        <title>Complete sequence of chromosome of Haliscomenobacter hydrossis DSM 1100.</title>
        <authorList>
            <consortium name="US DOE Joint Genome Institute (JGI-PGF)"/>
            <person name="Lucas S."/>
            <person name="Han J."/>
            <person name="Lapidus A."/>
            <person name="Bruce D."/>
            <person name="Goodwin L."/>
            <person name="Pitluck S."/>
            <person name="Peters L."/>
            <person name="Kyrpides N."/>
            <person name="Mavromatis K."/>
            <person name="Ivanova N."/>
            <person name="Ovchinnikova G."/>
            <person name="Pagani I."/>
            <person name="Daligault H."/>
            <person name="Detter J.C."/>
            <person name="Han C."/>
            <person name="Land M."/>
            <person name="Hauser L."/>
            <person name="Markowitz V."/>
            <person name="Cheng J.-F."/>
            <person name="Hugenholtz P."/>
            <person name="Woyke T."/>
            <person name="Wu D."/>
            <person name="Verbarg S."/>
            <person name="Frueling A."/>
            <person name="Brambilla E."/>
            <person name="Klenk H.-P."/>
            <person name="Eisen J.A."/>
        </authorList>
    </citation>
    <scope>NUCLEOTIDE SEQUENCE</scope>
    <source>
        <strain>DSM 1100</strain>
    </source>
</reference>
<dbReference type="RefSeq" id="WP_013764664.1">
    <property type="nucleotide sequence ID" value="NC_015510.1"/>
</dbReference>
<dbReference type="InterPro" id="IPR008756">
    <property type="entry name" value="Peptidase_M56"/>
</dbReference>
<dbReference type="STRING" id="760192.Halhy_2231"/>
<evidence type="ECO:0000313" key="3">
    <source>
        <dbReference type="EMBL" id="AEE50112.1"/>
    </source>
</evidence>
<dbReference type="eggNOG" id="COG4219">
    <property type="taxonomic scope" value="Bacteria"/>
</dbReference>
<evidence type="ECO:0000259" key="2">
    <source>
        <dbReference type="Pfam" id="PF05569"/>
    </source>
</evidence>
<feature type="transmembrane region" description="Helical" evidence="1">
    <location>
        <begin position="50"/>
        <end position="71"/>
    </location>
</feature>
<gene>
    <name evidence="3" type="ordered locus">Halhy_2231</name>
</gene>
<keyword evidence="1" id="KW-1133">Transmembrane helix</keyword>
<dbReference type="PANTHER" id="PTHR34978:SF3">
    <property type="entry name" value="SLR0241 PROTEIN"/>
    <property type="match status" value="1"/>
</dbReference>
<dbReference type="OrthoDB" id="1522859at2"/>
<dbReference type="InterPro" id="IPR052173">
    <property type="entry name" value="Beta-lactam_resp_regulator"/>
</dbReference>
<feature type="domain" description="Peptidase M56" evidence="2">
    <location>
        <begin position="153"/>
        <end position="347"/>
    </location>
</feature>
<feature type="transmembrane region" description="Helical" evidence="1">
    <location>
        <begin position="160"/>
        <end position="183"/>
    </location>
</feature>
<dbReference type="Pfam" id="PF05569">
    <property type="entry name" value="Peptidase_M56"/>
    <property type="match status" value="1"/>
</dbReference>
<sequence>MLAFSLFNRQLEYALGWMVLHSLWQGMLIALVTGVVLIALRHRSAQERYLIANFGLFAVLLAAGFTFYSYYVTTTPGDDWMASSREWISPDGQFNEAYLDQLIELEIERSAPVEAEAEFILPPIPPMAPESPMPEIANANTGFNWPDIQVYFNQNLPLIVGLWLLGVAIFLLRMLSSVSYVYYLKGRMNFPADEYWLDLLDNMIRKIGLDKAVTLVESALVRTPQVVGYLKPMVLFPLGMINRLPAAEVEAILAHELAHIIRHDHLLNVLQGFVETLFYYHPGVWWISAQIRTERESACDDLAIHLTGDALTYAQALVTVQEMGFVPLSPALAFAGQQKSQLMLRLQRILHIKSPTTNTMEKMLTVILVAGTFSGLGWIKSFTHHTYQHVKTDLVEKMEGSYFLGNEENVVMATSGFWNAEIKGERVYLNLQSKTENSNWNTSRYFDKKEFSSLPTTESEFSIKRAAGSLNFKGKFDGNEGYGKFNFVQNAEFKQYLDQQSITGVDEEEMLHLFMADINKEYIAYLQQNGYKTVTGSNLVEMAIHGLDKETLEGYFAAFKKGGFGQVSLRKLIELKIHGAGPTYMQSFASLGYEKLDLDEVLNAKIHGVSADYINDLKSAGYPNLPLEEVITFKIHGVSADYARRMNQANGGKNLSADELVNSKIHGLDPDRVSKIKSASGGQMNMDDMRNYSIHGVDDAYIQSLKDAGFAGLEPQEIVQARIHGLDGAYMKALKDAGYSTLSFDQALQARIHGLGAEQLKAYKTAYKDLSFEKAIQFKIHGVSGDYVRQFADAGFKDISASKIVELKIHGVSPNAAQEFRQLGFNDVSASDLVKMKIHGVSPAFVKEYQGLGFKTIDLEEAVRMKIHGVSPEYIQRMRDKGFKDLDLDDYVKMKIHGIADGRNEK</sequence>